<evidence type="ECO:0008006" key="3">
    <source>
        <dbReference type="Google" id="ProtNLM"/>
    </source>
</evidence>
<dbReference type="AlphaFoldDB" id="A0A7M5XJ11"/>
<protein>
    <recommendedName>
        <fullName evidence="3">Ig-like domain-containing protein</fullName>
    </recommendedName>
</protein>
<dbReference type="SUPFAM" id="SSF48726">
    <property type="entry name" value="Immunoglobulin"/>
    <property type="match status" value="1"/>
</dbReference>
<dbReference type="OrthoDB" id="6158112at2759"/>
<evidence type="ECO:0000313" key="1">
    <source>
        <dbReference type="EnsemblMetazoa" id="CLYHEMP023094.2"/>
    </source>
</evidence>
<dbReference type="EnsemblMetazoa" id="CLYHEMT023094.2">
    <property type="protein sequence ID" value="CLYHEMP023094.2"/>
    <property type="gene ID" value="CLYHEMG023094"/>
</dbReference>
<reference evidence="1" key="1">
    <citation type="submission" date="2021-01" db="UniProtKB">
        <authorList>
            <consortium name="EnsemblMetazoa"/>
        </authorList>
    </citation>
    <scope>IDENTIFICATION</scope>
</reference>
<evidence type="ECO:0000313" key="2">
    <source>
        <dbReference type="Proteomes" id="UP000594262"/>
    </source>
</evidence>
<dbReference type="InterPro" id="IPR013783">
    <property type="entry name" value="Ig-like_fold"/>
</dbReference>
<sequence>MLRRLRSFSTPYFSAIPEDEIIDDEINNNNNNIENFEQKRFNKNTPSCEPKDALSWNGKTKDGTRNFSTDDGYVDVDIPSDDEYESENELNFSLIDPNILRARIIRHLPSEVTTKYGSPIVLTCLTTVLFPVDIEWTLNGTIIEPTIDGRIFFRRPTTIIHFVFND</sequence>
<dbReference type="Proteomes" id="UP000594262">
    <property type="component" value="Unplaced"/>
</dbReference>
<organism evidence="1 2">
    <name type="scientific">Clytia hemisphaerica</name>
    <dbReference type="NCBI Taxonomy" id="252671"/>
    <lineage>
        <taxon>Eukaryota</taxon>
        <taxon>Metazoa</taxon>
        <taxon>Cnidaria</taxon>
        <taxon>Hydrozoa</taxon>
        <taxon>Hydroidolina</taxon>
        <taxon>Leptothecata</taxon>
        <taxon>Obeliida</taxon>
        <taxon>Clytiidae</taxon>
        <taxon>Clytia</taxon>
    </lineage>
</organism>
<accession>A0A7M5XJ11</accession>
<keyword evidence="2" id="KW-1185">Reference proteome</keyword>
<dbReference type="InterPro" id="IPR036179">
    <property type="entry name" value="Ig-like_dom_sf"/>
</dbReference>
<name>A0A7M5XJ11_9CNID</name>
<dbReference type="Gene3D" id="2.60.40.10">
    <property type="entry name" value="Immunoglobulins"/>
    <property type="match status" value="1"/>
</dbReference>
<proteinExistence type="predicted"/>